<proteinExistence type="predicted"/>
<dbReference type="SUPFAM" id="SSF51283">
    <property type="entry name" value="dUTPase-like"/>
    <property type="match status" value="1"/>
</dbReference>
<dbReference type="Proteomes" id="UP000442105">
    <property type="component" value="Unassembled WGS sequence"/>
</dbReference>
<evidence type="ECO:0000313" key="2">
    <source>
        <dbReference type="EMBL" id="MQN11441.1"/>
    </source>
</evidence>
<name>A0AA90UD81_9BACT</name>
<comment type="caution">
    <text evidence="2">The sequence shown here is derived from an EMBL/GenBank/DDBJ whole genome shotgun (WGS) entry which is preliminary data.</text>
</comment>
<protein>
    <recommendedName>
        <fullName evidence="1">dUTPase-like domain-containing protein</fullName>
    </recommendedName>
</protein>
<dbReference type="Pfam" id="PF00692">
    <property type="entry name" value="dUTPase"/>
    <property type="match status" value="1"/>
</dbReference>
<gene>
    <name evidence="2" type="ORF">F7D95_01120</name>
</gene>
<dbReference type="RefSeq" id="WP_153127647.1">
    <property type="nucleotide sequence ID" value="NZ_VZCW01000030.1"/>
</dbReference>
<evidence type="ECO:0000313" key="3">
    <source>
        <dbReference type="Proteomes" id="UP000442105"/>
    </source>
</evidence>
<reference evidence="3" key="1">
    <citation type="submission" date="2019-09" db="EMBL/GenBank/DDBJ databases">
        <title>Distinct polysaccharide growth profiles of human intestinal Prevotella copri isolates.</title>
        <authorList>
            <person name="Fehlner-Peach H."/>
            <person name="Magnabosco C."/>
            <person name="Raghavan V."/>
            <person name="Scher J.U."/>
            <person name="Tett A."/>
            <person name="Cox L.M."/>
            <person name="Gottsegen C."/>
            <person name="Watters A."/>
            <person name="Wiltshire- Gordon J.D."/>
            <person name="Segata N."/>
            <person name="Bonneau R."/>
            <person name="Littman D.R."/>
        </authorList>
    </citation>
    <scope>NUCLEOTIDE SEQUENCE [LARGE SCALE GENOMIC DNA]</scope>
    <source>
        <strain evidence="3">iAQ1179</strain>
    </source>
</reference>
<dbReference type="EMBL" id="VZCW01000030">
    <property type="protein sequence ID" value="MQN11441.1"/>
    <property type="molecule type" value="Genomic_DNA"/>
</dbReference>
<dbReference type="Gene3D" id="2.70.40.10">
    <property type="match status" value="1"/>
</dbReference>
<organism evidence="2 3">
    <name type="scientific">Segatella copri</name>
    <dbReference type="NCBI Taxonomy" id="165179"/>
    <lineage>
        <taxon>Bacteria</taxon>
        <taxon>Pseudomonadati</taxon>
        <taxon>Bacteroidota</taxon>
        <taxon>Bacteroidia</taxon>
        <taxon>Bacteroidales</taxon>
        <taxon>Prevotellaceae</taxon>
        <taxon>Segatella</taxon>
    </lineage>
</organism>
<dbReference type="InterPro" id="IPR036157">
    <property type="entry name" value="dUTPase-like_sf"/>
</dbReference>
<dbReference type="InterPro" id="IPR029054">
    <property type="entry name" value="dUTPase-like"/>
</dbReference>
<dbReference type="AlphaFoldDB" id="A0AA90UD81"/>
<evidence type="ECO:0000259" key="1">
    <source>
        <dbReference type="Pfam" id="PF00692"/>
    </source>
</evidence>
<feature type="domain" description="dUTPase-like" evidence="1">
    <location>
        <begin position="19"/>
        <end position="78"/>
    </location>
</feature>
<accession>A0AA90UD81</accession>
<sequence>MSKFGTKIKVELVMHGCFPTKVYETDAAYDLHVAKDMEVAPYARYYVPLGFKIQLPSNVKMLIQPRSGMSSKGMQLDVYFPSWMKGGRLGKVRENLDVVLGLIDCGYGDEVHAIVKSGRWKWKNRILRLLGFKFVLPYSRRICQGAFTYVPDVNLELGKVTGTRKGQGSTDS</sequence>